<keyword evidence="6 8" id="KW-0342">GTP-binding</keyword>
<evidence type="ECO:0000313" key="10">
    <source>
        <dbReference type="EMBL" id="KJU81533.1"/>
    </source>
</evidence>
<dbReference type="GO" id="GO:0005737">
    <property type="term" value="C:cytoplasm"/>
    <property type="evidence" value="ECO:0007669"/>
    <property type="project" value="UniProtKB-SubCell"/>
</dbReference>
<feature type="binding site" evidence="8">
    <location>
        <position position="80"/>
    </location>
    <ligand>
        <name>GTP</name>
        <dbReference type="ChEBI" id="CHEBI:37565"/>
    </ligand>
</feature>
<keyword evidence="7 8" id="KW-0501">Molybdenum cofactor biosynthesis</keyword>
<dbReference type="Proteomes" id="UP000033423">
    <property type="component" value="Unassembled WGS sequence"/>
</dbReference>
<dbReference type="SUPFAM" id="SSF53448">
    <property type="entry name" value="Nucleotide-diphospho-sugar transferases"/>
    <property type="match status" value="1"/>
</dbReference>
<comment type="similarity">
    <text evidence="8">Belongs to the MobA family.</text>
</comment>
<dbReference type="InterPro" id="IPR025877">
    <property type="entry name" value="MobA-like_NTP_Trfase"/>
</dbReference>
<keyword evidence="1 8" id="KW-0963">Cytoplasm</keyword>
<organism evidence="10 11">
    <name type="scientific">Candidatus Magnetobacterium bavaricum</name>
    <dbReference type="NCBI Taxonomy" id="29290"/>
    <lineage>
        <taxon>Bacteria</taxon>
        <taxon>Pseudomonadati</taxon>
        <taxon>Nitrospirota</taxon>
        <taxon>Thermodesulfovibrionia</taxon>
        <taxon>Thermodesulfovibrionales</taxon>
        <taxon>Candidatus Magnetobacteriaceae</taxon>
        <taxon>Candidatus Magnetobacterium</taxon>
    </lineage>
</organism>
<sequence>MGGVASLFSFLFMGSSKVDAIVLAGGQNTRFPTLKGFITLGDEAILDRNLSILRGFFGECFISTNSPEVYFSRRARLIGDVIDARGPATGILSALLATGAEDVFVVACDMPLVKKELVEFIARSQVGYDAVVAVYEGVVQPLLGIYNRRSIPVIERAIAGGRKRLRDVLGMLNVRYLTQEEFSTIDNEGESFVNVNTPLDLKRLMQSMDLGYDQSNR</sequence>
<feature type="binding site" evidence="8">
    <location>
        <begin position="23"/>
        <end position="25"/>
    </location>
    <ligand>
        <name>GTP</name>
        <dbReference type="ChEBI" id="CHEBI:37565"/>
    </ligand>
</feature>
<dbReference type="GO" id="GO:0046872">
    <property type="term" value="F:metal ion binding"/>
    <property type="evidence" value="ECO:0007669"/>
    <property type="project" value="UniProtKB-KW"/>
</dbReference>
<dbReference type="GO" id="GO:0061603">
    <property type="term" value="F:molybdenum cofactor guanylyltransferase activity"/>
    <property type="evidence" value="ECO:0007669"/>
    <property type="project" value="UniProtKB-EC"/>
</dbReference>
<comment type="cofactor">
    <cofactor evidence="8">
        <name>Mg(2+)</name>
        <dbReference type="ChEBI" id="CHEBI:18420"/>
    </cofactor>
</comment>
<keyword evidence="11" id="KW-1185">Reference proteome</keyword>
<feature type="binding site" evidence="8">
    <location>
        <position position="109"/>
    </location>
    <ligand>
        <name>Mg(2+)</name>
        <dbReference type="ChEBI" id="CHEBI:18420"/>
    </ligand>
</feature>
<evidence type="ECO:0000256" key="6">
    <source>
        <dbReference type="ARBA" id="ARBA00023134"/>
    </source>
</evidence>
<comment type="subcellular location">
    <subcellularLocation>
        <location evidence="8">Cytoplasm</location>
    </subcellularLocation>
</comment>
<comment type="caution">
    <text evidence="10">The sequence shown here is derived from an EMBL/GenBank/DDBJ whole genome shotgun (WGS) entry which is preliminary data.</text>
</comment>
<proteinExistence type="inferred from homology"/>
<dbReference type="Gene3D" id="3.90.550.10">
    <property type="entry name" value="Spore Coat Polysaccharide Biosynthesis Protein SpsA, Chain A"/>
    <property type="match status" value="1"/>
</dbReference>
<feature type="domain" description="MobA-like NTP transferase" evidence="9">
    <location>
        <begin position="20"/>
        <end position="169"/>
    </location>
</feature>
<accession>A0A0F3GLG8</accession>
<keyword evidence="3 8" id="KW-0479">Metal-binding</keyword>
<dbReference type="PANTHER" id="PTHR19136:SF81">
    <property type="entry name" value="MOLYBDENUM COFACTOR GUANYLYLTRANSFERASE"/>
    <property type="match status" value="1"/>
</dbReference>
<gene>
    <name evidence="8" type="primary">mobA</name>
    <name evidence="10" type="ORF">MBAV_006254</name>
</gene>
<dbReference type="HAMAP" id="MF_00316">
    <property type="entry name" value="MobA"/>
    <property type="match status" value="1"/>
</dbReference>
<evidence type="ECO:0000256" key="8">
    <source>
        <dbReference type="HAMAP-Rule" id="MF_00316"/>
    </source>
</evidence>
<dbReference type="Pfam" id="PF12804">
    <property type="entry name" value="NTP_transf_3"/>
    <property type="match status" value="1"/>
</dbReference>
<keyword evidence="5 8" id="KW-0460">Magnesium</keyword>
<evidence type="ECO:0000256" key="3">
    <source>
        <dbReference type="ARBA" id="ARBA00022723"/>
    </source>
</evidence>
<comment type="caution">
    <text evidence="8">Lacks conserved residue(s) required for the propagation of feature annotation.</text>
</comment>
<evidence type="ECO:0000256" key="5">
    <source>
        <dbReference type="ARBA" id="ARBA00022842"/>
    </source>
</evidence>
<dbReference type="EC" id="2.7.7.77" evidence="8"/>
<keyword evidence="4 8" id="KW-0547">Nucleotide-binding</keyword>
<comment type="function">
    <text evidence="8">Transfers a GMP moiety from GTP to Mo-molybdopterin (Mo-MPT) cofactor (Moco or molybdenum cofactor) to form Mo-molybdopterin guanine dinucleotide (Mo-MGD) cofactor.</text>
</comment>
<keyword evidence="2 8" id="KW-0808">Transferase</keyword>
<reference evidence="10 11" key="1">
    <citation type="submission" date="2015-02" db="EMBL/GenBank/DDBJ databases">
        <title>Single-cell genomics of uncultivated deep-branching MTB reveals a conserved set of magnetosome genes.</title>
        <authorList>
            <person name="Kolinko S."/>
            <person name="Richter M."/>
            <person name="Glockner F.O."/>
            <person name="Brachmann A."/>
            <person name="Schuler D."/>
        </authorList>
    </citation>
    <scope>NUCLEOTIDE SEQUENCE [LARGE SCALE GENOMIC DNA]</scope>
    <source>
        <strain evidence="10">TM-1</strain>
    </source>
</reference>
<dbReference type="PANTHER" id="PTHR19136">
    <property type="entry name" value="MOLYBDENUM COFACTOR GUANYLYLTRANSFERASE"/>
    <property type="match status" value="1"/>
</dbReference>
<dbReference type="InterPro" id="IPR013482">
    <property type="entry name" value="Molybde_CF_guanTrfase"/>
</dbReference>
<evidence type="ECO:0000256" key="7">
    <source>
        <dbReference type="ARBA" id="ARBA00023150"/>
    </source>
</evidence>
<evidence type="ECO:0000313" key="11">
    <source>
        <dbReference type="Proteomes" id="UP000033423"/>
    </source>
</evidence>
<comment type="domain">
    <text evidence="8">The N-terminal domain determines nucleotide recognition and specific binding, while the C-terminal domain determines the specific binding to the target protein.</text>
</comment>
<dbReference type="GO" id="GO:0005525">
    <property type="term" value="F:GTP binding"/>
    <property type="evidence" value="ECO:0007669"/>
    <property type="project" value="UniProtKB-UniRule"/>
</dbReference>
<feature type="binding site" evidence="8">
    <location>
        <position position="109"/>
    </location>
    <ligand>
        <name>GTP</name>
        <dbReference type="ChEBI" id="CHEBI:37565"/>
    </ligand>
</feature>
<dbReference type="AlphaFoldDB" id="A0A0F3GLG8"/>
<name>A0A0F3GLG8_9BACT</name>
<evidence type="ECO:0000256" key="4">
    <source>
        <dbReference type="ARBA" id="ARBA00022741"/>
    </source>
</evidence>
<evidence type="ECO:0000256" key="1">
    <source>
        <dbReference type="ARBA" id="ARBA00022490"/>
    </source>
</evidence>
<feature type="binding site" evidence="8">
    <location>
        <position position="35"/>
    </location>
    <ligand>
        <name>GTP</name>
        <dbReference type="ChEBI" id="CHEBI:37565"/>
    </ligand>
</feature>
<dbReference type="InterPro" id="IPR029044">
    <property type="entry name" value="Nucleotide-diphossugar_trans"/>
</dbReference>
<dbReference type="GO" id="GO:0006777">
    <property type="term" value="P:Mo-molybdopterin cofactor biosynthetic process"/>
    <property type="evidence" value="ECO:0007669"/>
    <property type="project" value="UniProtKB-KW"/>
</dbReference>
<comment type="catalytic activity">
    <reaction evidence="8">
        <text>Mo-molybdopterin + GTP + H(+) = Mo-molybdopterin guanine dinucleotide + diphosphate</text>
        <dbReference type="Rhea" id="RHEA:34243"/>
        <dbReference type="ChEBI" id="CHEBI:15378"/>
        <dbReference type="ChEBI" id="CHEBI:33019"/>
        <dbReference type="ChEBI" id="CHEBI:37565"/>
        <dbReference type="ChEBI" id="CHEBI:71302"/>
        <dbReference type="ChEBI" id="CHEBI:71310"/>
        <dbReference type="EC" id="2.7.7.77"/>
    </reaction>
</comment>
<dbReference type="CDD" id="cd02503">
    <property type="entry name" value="MobA"/>
    <property type="match status" value="1"/>
</dbReference>
<dbReference type="EMBL" id="LACI01002649">
    <property type="protein sequence ID" value="KJU81533.1"/>
    <property type="molecule type" value="Genomic_DNA"/>
</dbReference>
<evidence type="ECO:0000259" key="9">
    <source>
        <dbReference type="Pfam" id="PF12804"/>
    </source>
</evidence>
<evidence type="ECO:0000256" key="2">
    <source>
        <dbReference type="ARBA" id="ARBA00022679"/>
    </source>
</evidence>
<protein>
    <recommendedName>
        <fullName evidence="8">Probable molybdenum cofactor guanylyltransferase</fullName>
        <shortName evidence="8">MoCo guanylyltransferase</shortName>
        <ecNumber evidence="8">2.7.7.77</ecNumber>
    </recommendedName>
    <alternativeName>
        <fullName evidence="8">GTP:molybdopterin guanylyltransferase</fullName>
    </alternativeName>
    <alternativeName>
        <fullName evidence="8">Mo-MPT guanylyltransferase</fullName>
    </alternativeName>
    <alternativeName>
        <fullName evidence="8">Molybdopterin guanylyltransferase</fullName>
    </alternativeName>
    <alternativeName>
        <fullName evidence="8">Molybdopterin-guanine dinucleotide synthase</fullName>
        <shortName evidence="8">MGD synthase</shortName>
    </alternativeName>
</protein>